<comment type="caution">
    <text evidence="2">The sequence shown here is derived from an EMBL/GenBank/DDBJ whole genome shotgun (WGS) entry which is preliminary data.</text>
</comment>
<dbReference type="AlphaFoldDB" id="A0A2T5VE26"/>
<keyword evidence="3" id="KW-1185">Reference proteome</keyword>
<dbReference type="RefSeq" id="WP_170121969.1">
    <property type="nucleotide sequence ID" value="NZ_QAYG01000001.1"/>
</dbReference>
<evidence type="ECO:0000313" key="3">
    <source>
        <dbReference type="Proteomes" id="UP000244081"/>
    </source>
</evidence>
<feature type="signal peptide" evidence="1">
    <location>
        <begin position="1"/>
        <end position="39"/>
    </location>
</feature>
<protein>
    <recommendedName>
        <fullName evidence="4">HdeA/HdeB family protein</fullName>
    </recommendedName>
</protein>
<proteinExistence type="predicted"/>
<reference evidence="2 3" key="1">
    <citation type="submission" date="2018-04" db="EMBL/GenBank/DDBJ databases">
        <title>Genomic Encyclopedia of Archaeal and Bacterial Type Strains, Phase II (KMG-II): from individual species to whole genera.</title>
        <authorList>
            <person name="Goeker M."/>
        </authorList>
    </citation>
    <scope>NUCLEOTIDE SEQUENCE [LARGE SCALE GENOMIC DNA]</scope>
    <source>
        <strain evidence="2 3">DSM 23382</strain>
    </source>
</reference>
<sequence>MRQARENGSGRGALAATTLAASVLAASILVMGAVGPAAANDYPTVAVADYVMGCMAANGETPNALRQCACSIDVVASLLSYDDYTQAETVLRMRQVSGGGEKMALFRETPATKVMVDRLRRAQVEAEVRCFF</sequence>
<dbReference type="Proteomes" id="UP000244081">
    <property type="component" value="Unassembled WGS sequence"/>
</dbReference>
<evidence type="ECO:0000256" key="1">
    <source>
        <dbReference type="SAM" id="SignalP"/>
    </source>
</evidence>
<accession>A0A2T5VE26</accession>
<feature type="chain" id="PRO_5015675591" description="HdeA/HdeB family protein" evidence="1">
    <location>
        <begin position="40"/>
        <end position="132"/>
    </location>
</feature>
<evidence type="ECO:0008006" key="4">
    <source>
        <dbReference type="Google" id="ProtNLM"/>
    </source>
</evidence>
<organism evidence="2 3">
    <name type="scientific">Breoghania corrubedonensis</name>
    <dbReference type="NCBI Taxonomy" id="665038"/>
    <lineage>
        <taxon>Bacteria</taxon>
        <taxon>Pseudomonadati</taxon>
        <taxon>Pseudomonadota</taxon>
        <taxon>Alphaproteobacteria</taxon>
        <taxon>Hyphomicrobiales</taxon>
        <taxon>Stappiaceae</taxon>
        <taxon>Breoghania</taxon>
    </lineage>
</organism>
<gene>
    <name evidence="2" type="ORF">C8N35_10137</name>
</gene>
<evidence type="ECO:0000313" key="2">
    <source>
        <dbReference type="EMBL" id="PTW62005.1"/>
    </source>
</evidence>
<dbReference type="EMBL" id="QAYG01000001">
    <property type="protein sequence ID" value="PTW62005.1"/>
    <property type="molecule type" value="Genomic_DNA"/>
</dbReference>
<keyword evidence="1" id="KW-0732">Signal</keyword>
<name>A0A2T5VE26_9HYPH</name>